<comment type="caution">
    <text evidence="7">The sequence shown here is derived from an EMBL/GenBank/DDBJ whole genome shotgun (WGS) entry which is preliminary data.</text>
</comment>
<name>A0AAD4MTN0_9BILA</name>
<dbReference type="PROSITE" id="PS50188">
    <property type="entry name" value="B302_SPRY"/>
    <property type="match status" value="1"/>
</dbReference>
<organism evidence="7 8">
    <name type="scientific">Ditylenchus destructor</name>
    <dbReference type="NCBI Taxonomy" id="166010"/>
    <lineage>
        <taxon>Eukaryota</taxon>
        <taxon>Metazoa</taxon>
        <taxon>Ecdysozoa</taxon>
        <taxon>Nematoda</taxon>
        <taxon>Chromadorea</taxon>
        <taxon>Rhabditida</taxon>
        <taxon>Tylenchina</taxon>
        <taxon>Tylenchomorpha</taxon>
        <taxon>Sphaerularioidea</taxon>
        <taxon>Anguinidae</taxon>
        <taxon>Anguininae</taxon>
        <taxon>Ditylenchus</taxon>
    </lineage>
</organism>
<dbReference type="GO" id="GO:0019005">
    <property type="term" value="C:SCF ubiquitin ligase complex"/>
    <property type="evidence" value="ECO:0007669"/>
    <property type="project" value="TreeGrafter"/>
</dbReference>
<dbReference type="SUPFAM" id="SSF158235">
    <property type="entry name" value="SOCS box-like"/>
    <property type="match status" value="1"/>
</dbReference>
<dbReference type="InterPro" id="IPR003877">
    <property type="entry name" value="SPRY_dom"/>
</dbReference>
<evidence type="ECO:0000313" key="8">
    <source>
        <dbReference type="Proteomes" id="UP001201812"/>
    </source>
</evidence>
<evidence type="ECO:0000259" key="6">
    <source>
        <dbReference type="PROSITE" id="PS50225"/>
    </source>
</evidence>
<proteinExistence type="inferred from homology"/>
<keyword evidence="8" id="KW-1185">Reference proteome</keyword>
<dbReference type="PANTHER" id="PTHR12245">
    <property type="entry name" value="SPRY DOMAIN CONTAINING SOCS BOX PROTEIN"/>
    <property type="match status" value="1"/>
</dbReference>
<dbReference type="CDD" id="cd12906">
    <property type="entry name" value="SPRY_SOCS1-2-4"/>
    <property type="match status" value="1"/>
</dbReference>
<dbReference type="InterPro" id="IPR001870">
    <property type="entry name" value="B30.2/SPRY"/>
</dbReference>
<dbReference type="Pfam" id="PF07525">
    <property type="entry name" value="SOCS_box"/>
    <property type="match status" value="1"/>
</dbReference>
<evidence type="ECO:0000313" key="7">
    <source>
        <dbReference type="EMBL" id="KAI1706412.1"/>
    </source>
</evidence>
<dbReference type="SUPFAM" id="SSF49899">
    <property type="entry name" value="Concanavalin A-like lectins/glucanases"/>
    <property type="match status" value="1"/>
</dbReference>
<gene>
    <name evidence="7" type="ORF">DdX_13073</name>
</gene>
<dbReference type="CDD" id="cd03587">
    <property type="entry name" value="SOCS"/>
    <property type="match status" value="1"/>
</dbReference>
<dbReference type="GO" id="GO:0035556">
    <property type="term" value="P:intracellular signal transduction"/>
    <property type="evidence" value="ECO:0007669"/>
    <property type="project" value="InterPro"/>
</dbReference>
<feature type="region of interest" description="Disordered" evidence="4">
    <location>
        <begin position="107"/>
        <end position="136"/>
    </location>
</feature>
<dbReference type="InterPro" id="IPR001496">
    <property type="entry name" value="SOCS_box"/>
</dbReference>
<dbReference type="InterPro" id="IPR050672">
    <property type="entry name" value="FBXO45-Fsn/SPSB_families"/>
</dbReference>
<protein>
    <submittedName>
        <fullName evidence="7">SPRY domain-containing protein</fullName>
    </submittedName>
</protein>
<dbReference type="FunFam" id="2.60.120.920:FF:000007">
    <property type="entry name" value="SPRY domain-containing SOCS box protein 1"/>
    <property type="match status" value="1"/>
</dbReference>
<evidence type="ECO:0000259" key="5">
    <source>
        <dbReference type="PROSITE" id="PS50188"/>
    </source>
</evidence>
<dbReference type="AlphaFoldDB" id="A0AAD4MTN0"/>
<dbReference type="InterPro" id="IPR043136">
    <property type="entry name" value="B30.2/SPRY_sf"/>
</dbReference>
<comment type="subcellular location">
    <subcellularLocation>
        <location evidence="1">Cytoplasm</location>
    </subcellularLocation>
</comment>
<feature type="domain" description="B30.2/SPRY" evidence="5">
    <location>
        <begin position="197"/>
        <end position="399"/>
    </location>
</feature>
<dbReference type="GO" id="GO:0005737">
    <property type="term" value="C:cytoplasm"/>
    <property type="evidence" value="ECO:0007669"/>
    <property type="project" value="UniProtKB-SubCell"/>
</dbReference>
<evidence type="ECO:0000256" key="2">
    <source>
        <dbReference type="ARBA" id="ARBA00010910"/>
    </source>
</evidence>
<dbReference type="PANTHER" id="PTHR12245:SF11">
    <property type="entry name" value="PROTEIN GUSTAVUS"/>
    <property type="match status" value="1"/>
</dbReference>
<evidence type="ECO:0000256" key="4">
    <source>
        <dbReference type="SAM" id="MobiDB-lite"/>
    </source>
</evidence>
<dbReference type="GO" id="GO:0043161">
    <property type="term" value="P:proteasome-mediated ubiquitin-dependent protein catabolic process"/>
    <property type="evidence" value="ECO:0007669"/>
    <property type="project" value="TreeGrafter"/>
</dbReference>
<dbReference type="SMART" id="SM00969">
    <property type="entry name" value="SOCS_box"/>
    <property type="match status" value="1"/>
</dbReference>
<dbReference type="InterPro" id="IPR013320">
    <property type="entry name" value="ConA-like_dom_sf"/>
</dbReference>
<evidence type="ECO:0000256" key="3">
    <source>
        <dbReference type="ARBA" id="ARBA00022490"/>
    </source>
</evidence>
<dbReference type="Pfam" id="PF00622">
    <property type="entry name" value="SPRY"/>
    <property type="match status" value="1"/>
</dbReference>
<reference evidence="7" key="1">
    <citation type="submission" date="2022-01" db="EMBL/GenBank/DDBJ databases">
        <title>Genome Sequence Resource for Two Populations of Ditylenchus destructor, the Migratory Endoparasitic Phytonematode.</title>
        <authorList>
            <person name="Zhang H."/>
            <person name="Lin R."/>
            <person name="Xie B."/>
        </authorList>
    </citation>
    <scope>NUCLEOTIDE SEQUENCE</scope>
    <source>
        <strain evidence="7">BazhouSP</strain>
    </source>
</reference>
<dbReference type="Gene3D" id="2.60.120.920">
    <property type="match status" value="1"/>
</dbReference>
<keyword evidence="3" id="KW-0963">Cytoplasm</keyword>
<comment type="similarity">
    <text evidence="2">Belongs to the SPSB family.</text>
</comment>
<dbReference type="Proteomes" id="UP001201812">
    <property type="component" value="Unassembled WGS sequence"/>
</dbReference>
<evidence type="ECO:0000256" key="1">
    <source>
        <dbReference type="ARBA" id="ARBA00004496"/>
    </source>
</evidence>
<accession>A0AAD4MTN0</accession>
<dbReference type="EMBL" id="JAKKPZ010000048">
    <property type="protein sequence ID" value="KAI1706412.1"/>
    <property type="molecule type" value="Genomic_DNA"/>
</dbReference>
<dbReference type="InterPro" id="IPR036036">
    <property type="entry name" value="SOCS_box-like_dom_sf"/>
</dbReference>
<sequence>MEILLYFAQGRFRSRTASESEAIEDERAVVSDLARATATPENSQEVLARREVLVREQLLRAPRVVPVHNQLYSRRIRQIDCSHDSSSQEVPVNQNSSRVLISENQQPQLLDSAEEQRHSTDRSLENRGRSLSASDADSYQRLSLREQIARVVLDFSRPYRNTRAQNRQRLIAKTVLESLSPANPAAFISFATDDSAKPSKFDVILRMADLSDEQLQQFAWNPDDASPNISVNMEDQLTFHRNPVPQSTDGIRGKVGFSRGFHVWKITWPTEQRGTHPFVGVATKEASLHARGYCALVGSSSESYGWDILKKKCRHGHPKTKSWPYPDPAVIGAAALSDIPDDFYCILDMDEGYLSFATNKKFLGVAFRGLKNKSLYPMVSAVWGHCEVTLRYLGGVQPIPSSLMEMCRRAIREQTRAEGMNNLDIPPKLMRYLHYT</sequence>
<dbReference type="SMART" id="SM00449">
    <property type="entry name" value="SPRY"/>
    <property type="match status" value="1"/>
</dbReference>
<feature type="domain" description="SOCS box" evidence="6">
    <location>
        <begin position="400"/>
        <end position="436"/>
    </location>
</feature>
<feature type="compositionally biased region" description="Basic and acidic residues" evidence="4">
    <location>
        <begin position="114"/>
        <end position="128"/>
    </location>
</feature>
<dbReference type="PROSITE" id="PS50225">
    <property type="entry name" value="SOCS"/>
    <property type="match status" value="1"/>
</dbReference>